<dbReference type="Pfam" id="PF06182">
    <property type="entry name" value="ABC2_membrane_6"/>
    <property type="match status" value="1"/>
</dbReference>
<proteinExistence type="predicted"/>
<feature type="transmembrane region" description="Helical" evidence="1">
    <location>
        <begin position="115"/>
        <end position="137"/>
    </location>
</feature>
<dbReference type="PANTHER" id="PTHR36833">
    <property type="entry name" value="SLR0610 PROTEIN-RELATED"/>
    <property type="match status" value="1"/>
</dbReference>
<accession>A0ABQ6FKD8</accession>
<evidence type="ECO:0000313" key="2">
    <source>
        <dbReference type="EMBL" id="GLV54115.1"/>
    </source>
</evidence>
<name>A0ABQ6FKD8_9CHLR</name>
<gene>
    <name evidence="2" type="ORF">KDH_09640</name>
</gene>
<evidence type="ECO:0000256" key="1">
    <source>
        <dbReference type="SAM" id="Phobius"/>
    </source>
</evidence>
<feature type="transmembrane region" description="Helical" evidence="1">
    <location>
        <begin position="21"/>
        <end position="45"/>
    </location>
</feature>
<keyword evidence="1" id="KW-0812">Transmembrane</keyword>
<protein>
    <submittedName>
        <fullName evidence="2">Multidrug ABC transporter permease</fullName>
    </submittedName>
</protein>
<dbReference type="RefSeq" id="WP_338247823.1">
    <property type="nucleotide sequence ID" value="NZ_BSRI01000001.1"/>
</dbReference>
<dbReference type="EMBL" id="BSRI01000001">
    <property type="protein sequence ID" value="GLV54115.1"/>
    <property type="molecule type" value="Genomic_DNA"/>
</dbReference>
<feature type="transmembrane region" description="Helical" evidence="1">
    <location>
        <begin position="193"/>
        <end position="212"/>
    </location>
</feature>
<reference evidence="2 3" key="1">
    <citation type="submission" date="2023-02" db="EMBL/GenBank/DDBJ databases">
        <title>Dictyobacter halimunensis sp. nov., a new member of the class Ktedonobacteria from forest soil in a geothermal area.</title>
        <authorList>
            <person name="Rachmania M.K."/>
            <person name="Ningsih F."/>
            <person name="Sakai Y."/>
            <person name="Yabe S."/>
            <person name="Yokota A."/>
            <person name="Sjamsuridzal W."/>
        </authorList>
    </citation>
    <scope>NUCLEOTIDE SEQUENCE [LARGE SCALE GENOMIC DNA]</scope>
    <source>
        <strain evidence="2 3">S3.2.2.5</strain>
    </source>
</reference>
<evidence type="ECO:0000313" key="3">
    <source>
        <dbReference type="Proteomes" id="UP001344906"/>
    </source>
</evidence>
<sequence length="264" mass="30100">MSLSVFWQFVRLRMKERMEYRAAYLLGILAQIWGYGGQYIVVWLLLRRFQTIHGWSWPQIAFLYSLDLFTYALGAAFTFSPFSELEQMVEEGTFDGVLVQPLNPYLYLVARKYNVGYAAHVILSGLILIWATTQLSFHWTALLFLYFLLILVSGVLLQAAFITFLGSLTFIVIRSQMLFGLYYSIKAAIAYPISIYGAAVQVALTVVFPLAFVNFYPATTLLSKSGQFLPGWIGWVAPLVGPLIFWLSYRIWTYGMNRYQSAGG</sequence>
<organism evidence="2 3">
    <name type="scientific">Dictyobacter halimunensis</name>
    <dbReference type="NCBI Taxonomy" id="3026934"/>
    <lineage>
        <taxon>Bacteria</taxon>
        <taxon>Bacillati</taxon>
        <taxon>Chloroflexota</taxon>
        <taxon>Ktedonobacteria</taxon>
        <taxon>Ktedonobacterales</taxon>
        <taxon>Dictyobacteraceae</taxon>
        <taxon>Dictyobacter</taxon>
    </lineage>
</organism>
<feature type="transmembrane region" description="Helical" evidence="1">
    <location>
        <begin position="232"/>
        <end position="252"/>
    </location>
</feature>
<dbReference type="PANTHER" id="PTHR36833:SF1">
    <property type="entry name" value="INTEGRAL MEMBRANE TRANSPORT PROTEIN"/>
    <property type="match status" value="1"/>
</dbReference>
<keyword evidence="1" id="KW-0472">Membrane</keyword>
<feature type="transmembrane region" description="Helical" evidence="1">
    <location>
        <begin position="143"/>
        <end position="173"/>
    </location>
</feature>
<keyword evidence="3" id="KW-1185">Reference proteome</keyword>
<dbReference type="InterPro" id="IPR010390">
    <property type="entry name" value="ABC-2_transporter-like"/>
</dbReference>
<comment type="caution">
    <text evidence="2">The sequence shown here is derived from an EMBL/GenBank/DDBJ whole genome shotgun (WGS) entry which is preliminary data.</text>
</comment>
<keyword evidence="1" id="KW-1133">Transmembrane helix</keyword>
<feature type="transmembrane region" description="Helical" evidence="1">
    <location>
        <begin position="57"/>
        <end position="79"/>
    </location>
</feature>
<dbReference type="Proteomes" id="UP001344906">
    <property type="component" value="Unassembled WGS sequence"/>
</dbReference>